<keyword evidence="13" id="KW-0449">Lipoprotein</keyword>
<evidence type="ECO:0000256" key="5">
    <source>
        <dbReference type="ARBA" id="ARBA00022679"/>
    </source>
</evidence>
<feature type="signal peptide" evidence="13">
    <location>
        <begin position="1"/>
        <end position="22"/>
    </location>
</feature>
<accession>A0A975F9T6</accession>
<keyword evidence="13" id="KW-0997">Cell inner membrane</keyword>
<proteinExistence type="inferred from homology"/>
<dbReference type="SUPFAM" id="SSF143631">
    <property type="entry name" value="ApbE-like"/>
    <property type="match status" value="1"/>
</dbReference>
<comment type="catalytic activity">
    <reaction evidence="10 11 13">
        <text>L-threonyl-[protein] + FAD = FMN-L-threonyl-[protein] + AMP + H(+)</text>
        <dbReference type="Rhea" id="RHEA:36847"/>
        <dbReference type="Rhea" id="RHEA-COMP:11060"/>
        <dbReference type="Rhea" id="RHEA-COMP:11061"/>
        <dbReference type="ChEBI" id="CHEBI:15378"/>
        <dbReference type="ChEBI" id="CHEBI:30013"/>
        <dbReference type="ChEBI" id="CHEBI:57692"/>
        <dbReference type="ChEBI" id="CHEBI:74257"/>
        <dbReference type="ChEBI" id="CHEBI:456215"/>
        <dbReference type="EC" id="2.7.1.180"/>
    </reaction>
</comment>
<keyword evidence="13" id="KW-0472">Membrane</keyword>
<dbReference type="PANTHER" id="PTHR30040:SF2">
    <property type="entry name" value="FAD:PROTEIN FMN TRANSFERASE"/>
    <property type="match status" value="1"/>
</dbReference>
<keyword evidence="7 11" id="KW-0274">FAD</keyword>
<dbReference type="GO" id="GO:0046872">
    <property type="term" value="F:metal ion binding"/>
    <property type="evidence" value="ECO:0007669"/>
    <property type="project" value="UniProtKB-UniRule"/>
</dbReference>
<evidence type="ECO:0000256" key="3">
    <source>
        <dbReference type="ARBA" id="ARBA00016337"/>
    </source>
</evidence>
<evidence type="ECO:0000256" key="4">
    <source>
        <dbReference type="ARBA" id="ARBA00022630"/>
    </source>
</evidence>
<evidence type="ECO:0000256" key="11">
    <source>
        <dbReference type="PIRNR" id="PIRNR006268"/>
    </source>
</evidence>
<keyword evidence="8 11" id="KW-0460">Magnesium</keyword>
<dbReference type="AlphaFoldDB" id="A0A975F9T6"/>
<evidence type="ECO:0000256" key="13">
    <source>
        <dbReference type="RuleBase" id="RU363002"/>
    </source>
</evidence>
<keyword evidence="5 11" id="KW-0808">Transferase</keyword>
<evidence type="ECO:0000256" key="7">
    <source>
        <dbReference type="ARBA" id="ARBA00022827"/>
    </source>
</evidence>
<dbReference type="GO" id="GO:0016740">
    <property type="term" value="F:transferase activity"/>
    <property type="evidence" value="ECO:0007669"/>
    <property type="project" value="UniProtKB-UniRule"/>
</dbReference>
<dbReference type="GO" id="GO:0005886">
    <property type="term" value="C:plasma membrane"/>
    <property type="evidence" value="ECO:0007669"/>
    <property type="project" value="UniProtKB-SubCell"/>
</dbReference>
<keyword evidence="13" id="KW-0732">Signal</keyword>
<keyword evidence="15" id="KW-1185">Reference proteome</keyword>
<keyword evidence="6 11" id="KW-0479">Metal-binding</keyword>
<comment type="subcellular location">
    <subcellularLocation>
        <location evidence="13">Cell inner membrane</location>
        <topology evidence="13">Lipid-anchor</topology>
        <orientation evidence="13">Periplasmic side</orientation>
    </subcellularLocation>
</comment>
<evidence type="ECO:0000256" key="6">
    <source>
        <dbReference type="ARBA" id="ARBA00022723"/>
    </source>
</evidence>
<evidence type="ECO:0000256" key="1">
    <source>
        <dbReference type="ARBA" id="ARBA00008282"/>
    </source>
</evidence>
<keyword evidence="13" id="KW-1003">Cell membrane</keyword>
<dbReference type="PIRSF" id="PIRSF006268">
    <property type="entry name" value="ApbE"/>
    <property type="match status" value="1"/>
</dbReference>
<comment type="similarity">
    <text evidence="1 11 13">Belongs to the ApbE family.</text>
</comment>
<evidence type="ECO:0000256" key="12">
    <source>
        <dbReference type="PIRSR" id="PIRSR006268-2"/>
    </source>
</evidence>
<feature type="binding site" evidence="12">
    <location>
        <position position="293"/>
    </location>
    <ligand>
        <name>Mg(2+)</name>
        <dbReference type="ChEBI" id="CHEBI:18420"/>
    </ligand>
</feature>
<dbReference type="PANTHER" id="PTHR30040">
    <property type="entry name" value="THIAMINE BIOSYNTHESIS LIPOPROTEIN APBE"/>
    <property type="match status" value="1"/>
</dbReference>
<feature type="binding site" evidence="12">
    <location>
        <position position="297"/>
    </location>
    <ligand>
        <name>Mg(2+)</name>
        <dbReference type="ChEBI" id="CHEBI:18420"/>
    </ligand>
</feature>
<dbReference type="Gene3D" id="3.10.520.10">
    <property type="entry name" value="ApbE-like domains"/>
    <property type="match status" value="1"/>
</dbReference>
<dbReference type="EC" id="2.7.1.180" evidence="2 11"/>
<evidence type="ECO:0000313" key="15">
    <source>
        <dbReference type="Proteomes" id="UP000672009"/>
    </source>
</evidence>
<dbReference type="Pfam" id="PF02424">
    <property type="entry name" value="ApbE"/>
    <property type="match status" value="1"/>
</dbReference>
<keyword evidence="4 11" id="KW-0285">Flavoprotein</keyword>
<organism evidence="14 15">
    <name type="scientific">Thiothrix unzii</name>
    <dbReference type="NCBI Taxonomy" id="111769"/>
    <lineage>
        <taxon>Bacteria</taxon>
        <taxon>Pseudomonadati</taxon>
        <taxon>Pseudomonadota</taxon>
        <taxon>Gammaproteobacteria</taxon>
        <taxon>Thiotrichales</taxon>
        <taxon>Thiotrichaceae</taxon>
        <taxon>Thiothrix</taxon>
    </lineage>
</organism>
<evidence type="ECO:0000256" key="2">
    <source>
        <dbReference type="ARBA" id="ARBA00011955"/>
    </source>
</evidence>
<dbReference type="KEGG" id="tun:J9260_00275"/>
<evidence type="ECO:0000256" key="10">
    <source>
        <dbReference type="ARBA" id="ARBA00048540"/>
    </source>
</evidence>
<comment type="function">
    <text evidence="13">Flavin transferase that catalyzes the transfer of the FMN moiety of FAD and its covalent binding to the hydroxyl group of a threonine residue in a target flavoprotein.</text>
</comment>
<dbReference type="RefSeq" id="WP_210219080.1">
    <property type="nucleotide sequence ID" value="NZ_CP072793.1"/>
</dbReference>
<dbReference type="Proteomes" id="UP000672009">
    <property type="component" value="Chromosome"/>
</dbReference>
<comment type="cofactor">
    <cofactor evidence="12">
        <name>Mg(2+)</name>
        <dbReference type="ChEBI" id="CHEBI:18420"/>
    </cofactor>
    <cofactor evidence="12">
        <name>Mn(2+)</name>
        <dbReference type="ChEBI" id="CHEBI:29035"/>
    </cofactor>
    <text evidence="12">Magnesium. Can also use manganese.</text>
</comment>
<dbReference type="EMBL" id="CP072793">
    <property type="protein sequence ID" value="QTR53564.1"/>
    <property type="molecule type" value="Genomic_DNA"/>
</dbReference>
<dbReference type="InterPro" id="IPR003374">
    <property type="entry name" value="ApbE-like_sf"/>
</dbReference>
<evidence type="ECO:0000256" key="8">
    <source>
        <dbReference type="ARBA" id="ARBA00022842"/>
    </source>
</evidence>
<dbReference type="InterPro" id="IPR024932">
    <property type="entry name" value="ApbE"/>
</dbReference>
<feature type="binding site" evidence="12">
    <location>
        <position position="179"/>
    </location>
    <ligand>
        <name>Mg(2+)</name>
        <dbReference type="ChEBI" id="CHEBI:18420"/>
    </ligand>
</feature>
<evidence type="ECO:0000313" key="14">
    <source>
        <dbReference type="EMBL" id="QTR53564.1"/>
    </source>
</evidence>
<dbReference type="PROSITE" id="PS51257">
    <property type="entry name" value="PROKAR_LIPOPROTEIN"/>
    <property type="match status" value="1"/>
</dbReference>
<feature type="chain" id="PRO_5038155566" description="FAD:protein FMN transferase" evidence="13">
    <location>
        <begin position="23"/>
        <end position="342"/>
    </location>
</feature>
<gene>
    <name evidence="14" type="ORF">J9260_00275</name>
</gene>
<reference evidence="14" key="1">
    <citation type="submission" date="2021-04" db="EMBL/GenBank/DDBJ databases">
        <title>Genomics, taxonomy and metabolism of representatives of sulfur bacteria of the genus Thiothrix: Thiothrix fructosivorans QT, Thiothrix unzii A1T and three new species, Thiothrix subterranea sp. nov., Thiothrix litoralis sp. nov. and 'Candidatus Thiothrix anitrata' sp. nov.</title>
        <authorList>
            <person name="Ravin N.V."/>
            <person name="Smolyakov D."/>
            <person name="Rudenko T.S."/>
            <person name="Mardanov A.V."/>
            <person name="Beletsky A.V."/>
            <person name="Markov N.D."/>
            <person name="Fomenkov A.I."/>
            <person name="Roberts R.J."/>
            <person name="Karnachuk O.V."/>
            <person name="Novikov A."/>
            <person name="Grabovich M.Y."/>
        </authorList>
    </citation>
    <scope>NUCLEOTIDE SEQUENCE</scope>
    <source>
        <strain evidence="14">A1</strain>
    </source>
</reference>
<protein>
    <recommendedName>
        <fullName evidence="3 11">FAD:protein FMN transferase</fullName>
        <ecNumber evidence="2 11">2.7.1.180</ecNumber>
    </recommendedName>
    <alternativeName>
        <fullName evidence="9 11">Flavin transferase</fullName>
    </alternativeName>
</protein>
<name>A0A975F9T6_9GAMM</name>
<sequence>MRYRKMPAFGLAFCILISLLTACGKPAGMQLEGMHGTAVWHVTLTDNPAGVDAATLTAGITQALSKTTQQIAGWDKSSEISQFNAHQGTDWFAVSPDVARLSELALRLSAESAGVYDITIRPLITLWGFGSAQESADHVPAAEAIAAARARVGYQKLQVQREPPALRKTQADLHVELASLADGFATDSVGEYLESLGVTNYMVEIAGEIRTRGSSPRGDAWRVAIEKPLDDGRAVQQGIRLHNAGLATSGDYRNFFMKDGKRYSHTLDPATGYPVTHRLASVSVVAQQGAEADAYATLLMAMGEIKGKAFADQHGLAAYFVWRSETGFAVYATPAFTQLLLD</sequence>
<evidence type="ECO:0000256" key="9">
    <source>
        <dbReference type="ARBA" id="ARBA00031306"/>
    </source>
</evidence>